<organism evidence="1 2">
    <name type="scientific">Tetrahymena thermophila (strain SB210)</name>
    <dbReference type="NCBI Taxonomy" id="312017"/>
    <lineage>
        <taxon>Eukaryota</taxon>
        <taxon>Sar</taxon>
        <taxon>Alveolata</taxon>
        <taxon>Ciliophora</taxon>
        <taxon>Intramacronucleata</taxon>
        <taxon>Oligohymenophorea</taxon>
        <taxon>Hymenostomatida</taxon>
        <taxon>Tetrahymenina</taxon>
        <taxon>Tetrahymenidae</taxon>
        <taxon>Tetrahymena</taxon>
    </lineage>
</organism>
<dbReference type="EMBL" id="GG662208">
    <property type="protein sequence ID" value="EWS70911.1"/>
    <property type="molecule type" value="Genomic_DNA"/>
</dbReference>
<keyword evidence="2" id="KW-1185">Reference proteome</keyword>
<dbReference type="GeneID" id="24442411"/>
<protein>
    <submittedName>
        <fullName evidence="1">Uncharacterized protein</fullName>
    </submittedName>
</protein>
<dbReference type="KEGG" id="tet:TTHERM_001513283"/>
<gene>
    <name evidence="1" type="ORF">TTHERM_001513283</name>
</gene>
<reference evidence="2" key="1">
    <citation type="journal article" date="2006" name="PLoS Biol.">
        <title>Macronuclear genome sequence of the ciliate Tetrahymena thermophila, a model eukaryote.</title>
        <authorList>
            <person name="Eisen J.A."/>
            <person name="Coyne R.S."/>
            <person name="Wu M."/>
            <person name="Wu D."/>
            <person name="Thiagarajan M."/>
            <person name="Wortman J.R."/>
            <person name="Badger J.H."/>
            <person name="Ren Q."/>
            <person name="Amedeo P."/>
            <person name="Jones K.M."/>
            <person name="Tallon L.J."/>
            <person name="Delcher A.L."/>
            <person name="Salzberg S.L."/>
            <person name="Silva J.C."/>
            <person name="Haas B.J."/>
            <person name="Majoros W.H."/>
            <person name="Farzad M."/>
            <person name="Carlton J.M."/>
            <person name="Smith R.K. Jr."/>
            <person name="Garg J."/>
            <person name="Pearlman R.E."/>
            <person name="Karrer K.M."/>
            <person name="Sun L."/>
            <person name="Manning G."/>
            <person name="Elde N.C."/>
            <person name="Turkewitz A.P."/>
            <person name="Asai D.J."/>
            <person name="Wilkes D.E."/>
            <person name="Wang Y."/>
            <person name="Cai H."/>
            <person name="Collins K."/>
            <person name="Stewart B.A."/>
            <person name="Lee S.R."/>
            <person name="Wilamowska K."/>
            <person name="Weinberg Z."/>
            <person name="Ruzzo W.L."/>
            <person name="Wloga D."/>
            <person name="Gaertig J."/>
            <person name="Frankel J."/>
            <person name="Tsao C.-C."/>
            <person name="Gorovsky M.A."/>
            <person name="Keeling P.J."/>
            <person name="Waller R.F."/>
            <person name="Patron N.J."/>
            <person name="Cherry J.M."/>
            <person name="Stover N.A."/>
            <person name="Krieger C.J."/>
            <person name="del Toro C."/>
            <person name="Ryder H.F."/>
            <person name="Williamson S.C."/>
            <person name="Barbeau R.A."/>
            <person name="Hamilton E.P."/>
            <person name="Orias E."/>
        </authorList>
    </citation>
    <scope>NUCLEOTIDE SEQUENCE [LARGE SCALE GENOMIC DNA]</scope>
    <source>
        <strain evidence="2">SB210</strain>
    </source>
</reference>
<proteinExistence type="predicted"/>
<dbReference type="AlphaFoldDB" id="W7XB58"/>
<accession>W7XB58</accession>
<dbReference type="RefSeq" id="XP_012656555.1">
    <property type="nucleotide sequence ID" value="XM_012801101.1"/>
</dbReference>
<evidence type="ECO:0000313" key="2">
    <source>
        <dbReference type="Proteomes" id="UP000009168"/>
    </source>
</evidence>
<sequence length="166" mass="20326">MISQCKSSFKSTQFFKFFFLFFLNKFFKYQREKLRNLTKTLLFNLFDLQIIKQKCKKFQSISIISSRCYNLKNLNKFKGYIFKFDMNGKGESQKQKIKKQGRSSNFQLFKLKLMRTYLQKIQIWKINRKVYIKQSILKLSSIDVTKHNKKDRMLYKINYIFQICYI</sequence>
<name>W7XB58_TETTS</name>
<evidence type="ECO:0000313" key="1">
    <source>
        <dbReference type="EMBL" id="EWS70911.1"/>
    </source>
</evidence>
<dbReference type="InParanoid" id="W7XB58"/>
<dbReference type="Proteomes" id="UP000009168">
    <property type="component" value="Unassembled WGS sequence"/>
</dbReference>